<evidence type="ECO:0000256" key="4">
    <source>
        <dbReference type="ARBA" id="ARBA00022475"/>
    </source>
</evidence>
<evidence type="ECO:0000259" key="12">
    <source>
        <dbReference type="Pfam" id="PF02687"/>
    </source>
</evidence>
<comment type="subcellular location">
    <subcellularLocation>
        <location evidence="1">Cell membrane</location>
        <topology evidence="1">Multi-pass membrane protein</topology>
    </subcellularLocation>
</comment>
<comment type="similarity">
    <text evidence="2 10">Belongs to the ABC-4 integral membrane protein family. FtsX subfamily.</text>
</comment>
<keyword evidence="6 11" id="KW-0812">Transmembrane</keyword>
<evidence type="ECO:0000256" key="3">
    <source>
        <dbReference type="ARBA" id="ARBA00021907"/>
    </source>
</evidence>
<evidence type="ECO:0000259" key="13">
    <source>
        <dbReference type="Pfam" id="PF18075"/>
    </source>
</evidence>
<evidence type="ECO:0000256" key="1">
    <source>
        <dbReference type="ARBA" id="ARBA00004651"/>
    </source>
</evidence>
<proteinExistence type="inferred from homology"/>
<dbReference type="PANTHER" id="PTHR47755:SF1">
    <property type="entry name" value="CELL DIVISION PROTEIN FTSX"/>
    <property type="match status" value="1"/>
</dbReference>
<evidence type="ECO:0000256" key="8">
    <source>
        <dbReference type="ARBA" id="ARBA00023136"/>
    </source>
</evidence>
<gene>
    <name evidence="14" type="ORF">US40_C0005G0012</name>
</gene>
<evidence type="ECO:0000256" key="11">
    <source>
        <dbReference type="SAM" id="Phobius"/>
    </source>
</evidence>
<dbReference type="GO" id="GO:0051301">
    <property type="term" value="P:cell division"/>
    <property type="evidence" value="ECO:0007669"/>
    <property type="project" value="UniProtKB-KW"/>
</dbReference>
<evidence type="ECO:0000256" key="5">
    <source>
        <dbReference type="ARBA" id="ARBA00022618"/>
    </source>
</evidence>
<dbReference type="EMBL" id="LBSV01000005">
    <property type="protein sequence ID" value="KKQ25842.1"/>
    <property type="molecule type" value="Genomic_DNA"/>
</dbReference>
<dbReference type="AlphaFoldDB" id="A0A0G0G714"/>
<feature type="transmembrane region" description="Helical" evidence="11">
    <location>
        <begin position="164"/>
        <end position="188"/>
    </location>
</feature>
<dbReference type="InterPro" id="IPR004513">
    <property type="entry name" value="FtsX"/>
</dbReference>
<dbReference type="InterPro" id="IPR003838">
    <property type="entry name" value="ABC3_permease_C"/>
</dbReference>
<evidence type="ECO:0000313" key="15">
    <source>
        <dbReference type="Proteomes" id="UP000034917"/>
    </source>
</evidence>
<sequence length="298" mass="34012">MREIFTSLRRTPYQSLAAFSVLFFTLFLSLVLFISLSFVNGFLSYLETRPQVTVYFQTKTPENNIFKVRDELAASGKTLAIKYINQRQAFQIYKDLNKDNPLLLEMVSADILPPSLEIYAKKPIYLPEIAEYLKKQGDVDEVQYQKDIVDKLLSLTNFLRKSSLVFFIYLIFMSIVVLTTSTLFKIALKKDEIELLRLLGASNNYIRKPYLAEGLFLGSAASFISFLIVIGTFLYFNTFLKSYLAGVPALTLDLYATRLTVWPMNPIFFTAMFSLSLVFGCAIAIVSSYLATNKYLKV</sequence>
<keyword evidence="7 11" id="KW-1133">Transmembrane helix</keyword>
<feature type="domain" description="ABC3 transporter permease C-terminal" evidence="12">
    <location>
        <begin position="165"/>
        <end position="295"/>
    </location>
</feature>
<feature type="transmembrane region" description="Helical" evidence="11">
    <location>
        <begin position="209"/>
        <end position="236"/>
    </location>
</feature>
<keyword evidence="8 10" id="KW-0472">Membrane</keyword>
<evidence type="ECO:0000256" key="7">
    <source>
        <dbReference type="ARBA" id="ARBA00022989"/>
    </source>
</evidence>
<reference evidence="14 15" key="1">
    <citation type="journal article" date="2015" name="Nature">
        <title>rRNA introns, odd ribosomes, and small enigmatic genomes across a large radiation of phyla.</title>
        <authorList>
            <person name="Brown C.T."/>
            <person name="Hug L.A."/>
            <person name="Thomas B.C."/>
            <person name="Sharon I."/>
            <person name="Castelle C.J."/>
            <person name="Singh A."/>
            <person name="Wilkins M.J."/>
            <person name="Williams K.H."/>
            <person name="Banfield J.F."/>
        </authorList>
    </citation>
    <scope>NUCLEOTIDE SEQUENCE [LARGE SCALE GENOMIC DNA]</scope>
</reference>
<name>A0A0G0G714_9BACT</name>
<dbReference type="Gene3D" id="3.30.70.3040">
    <property type="match status" value="1"/>
</dbReference>
<evidence type="ECO:0000313" key="14">
    <source>
        <dbReference type="EMBL" id="KKQ25842.1"/>
    </source>
</evidence>
<keyword evidence="4 10" id="KW-1003">Cell membrane</keyword>
<comment type="caution">
    <text evidence="14">The sequence shown here is derived from an EMBL/GenBank/DDBJ whole genome shotgun (WGS) entry which is preliminary data.</text>
</comment>
<feature type="domain" description="FtsX extracellular" evidence="13">
    <location>
        <begin position="51"/>
        <end position="142"/>
    </location>
</feature>
<dbReference type="GO" id="GO:0005886">
    <property type="term" value="C:plasma membrane"/>
    <property type="evidence" value="ECO:0007669"/>
    <property type="project" value="UniProtKB-SubCell"/>
</dbReference>
<dbReference type="Pfam" id="PF18075">
    <property type="entry name" value="FtsX_ECD"/>
    <property type="match status" value="1"/>
</dbReference>
<keyword evidence="5 10" id="KW-0132">Cell division</keyword>
<accession>A0A0G0G714</accession>
<feature type="transmembrane region" description="Helical" evidence="11">
    <location>
        <begin position="267"/>
        <end position="291"/>
    </location>
</feature>
<dbReference type="PANTHER" id="PTHR47755">
    <property type="entry name" value="CELL DIVISION PROTEIN FTSX"/>
    <property type="match status" value="1"/>
</dbReference>
<organism evidence="14 15">
    <name type="scientific">Candidatus Roizmanbacteria bacterium GW2011_GWC2_37_13</name>
    <dbReference type="NCBI Taxonomy" id="1618486"/>
    <lineage>
        <taxon>Bacteria</taxon>
        <taxon>Candidatus Roizmaniibacteriota</taxon>
    </lineage>
</organism>
<feature type="transmembrane region" description="Helical" evidence="11">
    <location>
        <begin position="21"/>
        <end position="46"/>
    </location>
</feature>
<evidence type="ECO:0000256" key="2">
    <source>
        <dbReference type="ARBA" id="ARBA00007379"/>
    </source>
</evidence>
<dbReference type="Pfam" id="PF02687">
    <property type="entry name" value="FtsX"/>
    <property type="match status" value="1"/>
</dbReference>
<keyword evidence="9 10" id="KW-0131">Cell cycle</keyword>
<evidence type="ECO:0000256" key="9">
    <source>
        <dbReference type="ARBA" id="ARBA00023306"/>
    </source>
</evidence>
<dbReference type="PIRSF" id="PIRSF003097">
    <property type="entry name" value="FtsX"/>
    <property type="match status" value="1"/>
</dbReference>
<protein>
    <recommendedName>
        <fullName evidence="3 10">Cell division protein FtsX</fullName>
    </recommendedName>
</protein>
<evidence type="ECO:0000256" key="6">
    <source>
        <dbReference type="ARBA" id="ARBA00022692"/>
    </source>
</evidence>
<dbReference type="Proteomes" id="UP000034917">
    <property type="component" value="Unassembled WGS sequence"/>
</dbReference>
<dbReference type="InterPro" id="IPR040690">
    <property type="entry name" value="FtsX_ECD"/>
</dbReference>
<evidence type="ECO:0000256" key="10">
    <source>
        <dbReference type="PIRNR" id="PIRNR003097"/>
    </source>
</evidence>